<comment type="caution">
    <text evidence="2">The sequence shown here is derived from an EMBL/GenBank/DDBJ whole genome shotgun (WGS) entry which is preliminary data.</text>
</comment>
<keyword evidence="3" id="KW-1185">Reference proteome</keyword>
<name>A0ABR2ZL33_9AGAR</name>
<dbReference type="EMBL" id="JBBXMP010000127">
    <property type="protein sequence ID" value="KAL0061696.1"/>
    <property type="molecule type" value="Genomic_DNA"/>
</dbReference>
<evidence type="ECO:0000313" key="2">
    <source>
        <dbReference type="EMBL" id="KAL0061696.1"/>
    </source>
</evidence>
<accession>A0ABR2ZL33</accession>
<evidence type="ECO:0000256" key="1">
    <source>
        <dbReference type="SAM" id="MobiDB-lite"/>
    </source>
</evidence>
<protein>
    <submittedName>
        <fullName evidence="2">Uncharacterized protein</fullName>
    </submittedName>
</protein>
<sequence>MIILYSTPTIFSGHGSPAASGTPSSGPWPEPSDTAADSHSTQTLAEHLLDSGVPSHDSPPEEPEFSLNDEVQPAAGTIEVPPPYFDSYVQDTIADSIANFWEKRRVIARR</sequence>
<dbReference type="Proteomes" id="UP001437256">
    <property type="component" value="Unassembled WGS sequence"/>
</dbReference>
<proteinExistence type="predicted"/>
<feature type="region of interest" description="Disordered" evidence="1">
    <location>
        <begin position="1"/>
        <end position="41"/>
    </location>
</feature>
<evidence type="ECO:0000313" key="3">
    <source>
        <dbReference type="Proteomes" id="UP001437256"/>
    </source>
</evidence>
<feature type="compositionally biased region" description="Low complexity" evidence="1">
    <location>
        <begin position="12"/>
        <end position="27"/>
    </location>
</feature>
<feature type="compositionally biased region" description="Polar residues" evidence="1">
    <location>
        <begin position="1"/>
        <end position="10"/>
    </location>
</feature>
<gene>
    <name evidence="2" type="ORF">AAF712_011504</name>
</gene>
<reference evidence="2 3" key="1">
    <citation type="submission" date="2024-05" db="EMBL/GenBank/DDBJ databases">
        <title>A draft genome resource for the thread blight pathogen Marasmius tenuissimus strain MS-2.</title>
        <authorList>
            <person name="Yulfo-Soto G.E."/>
            <person name="Baruah I.K."/>
            <person name="Amoako-Attah I."/>
            <person name="Bukari Y."/>
            <person name="Meinhardt L.W."/>
            <person name="Bailey B.A."/>
            <person name="Cohen S.P."/>
        </authorList>
    </citation>
    <scope>NUCLEOTIDE SEQUENCE [LARGE SCALE GENOMIC DNA]</scope>
    <source>
        <strain evidence="2 3">MS-2</strain>
    </source>
</reference>
<organism evidence="2 3">
    <name type="scientific">Marasmius tenuissimus</name>
    <dbReference type="NCBI Taxonomy" id="585030"/>
    <lineage>
        <taxon>Eukaryota</taxon>
        <taxon>Fungi</taxon>
        <taxon>Dikarya</taxon>
        <taxon>Basidiomycota</taxon>
        <taxon>Agaricomycotina</taxon>
        <taxon>Agaricomycetes</taxon>
        <taxon>Agaricomycetidae</taxon>
        <taxon>Agaricales</taxon>
        <taxon>Marasmiineae</taxon>
        <taxon>Marasmiaceae</taxon>
        <taxon>Marasmius</taxon>
    </lineage>
</organism>